<keyword evidence="3 8" id="KW-0378">Hydrolase</keyword>
<evidence type="ECO:0000256" key="3">
    <source>
        <dbReference type="ARBA" id="ARBA00022801"/>
    </source>
</evidence>
<dbReference type="OrthoDB" id="308440at2759"/>
<dbReference type="InterPro" id="IPR000223">
    <property type="entry name" value="Pept_S26A_signal_pept_1"/>
</dbReference>
<comment type="subcellular location">
    <subcellularLocation>
        <location evidence="1 8">Mitochondrion inner membrane</location>
    </subcellularLocation>
</comment>
<feature type="domain" description="Peptidase S26" evidence="9">
    <location>
        <begin position="112"/>
        <end position="150"/>
    </location>
</feature>
<dbReference type="PRINTS" id="PR00727">
    <property type="entry name" value="LEADERPTASE"/>
</dbReference>
<accession>A0A8T9BQ49</accession>
<dbReference type="NCBIfam" id="TIGR02227">
    <property type="entry name" value="sigpep_I_bact"/>
    <property type="match status" value="1"/>
</dbReference>
<feature type="active site" evidence="7">
    <location>
        <position position="50"/>
    </location>
</feature>
<keyword evidence="8 10" id="KW-0645">Protease</keyword>
<proteinExistence type="inferred from homology"/>
<evidence type="ECO:0000256" key="2">
    <source>
        <dbReference type="ARBA" id="ARBA00022792"/>
    </source>
</evidence>
<evidence type="ECO:0000313" key="10">
    <source>
        <dbReference type="EMBL" id="TVY52153.1"/>
    </source>
</evidence>
<feature type="active site" evidence="7">
    <location>
        <position position="94"/>
    </location>
</feature>
<keyword evidence="11" id="KW-1185">Reference proteome</keyword>
<evidence type="ECO:0000256" key="5">
    <source>
        <dbReference type="ARBA" id="ARBA00023136"/>
    </source>
</evidence>
<evidence type="ECO:0000256" key="8">
    <source>
        <dbReference type="RuleBase" id="RU362041"/>
    </source>
</evidence>
<dbReference type="Proteomes" id="UP000469558">
    <property type="component" value="Unassembled WGS sequence"/>
</dbReference>
<evidence type="ECO:0000256" key="1">
    <source>
        <dbReference type="ARBA" id="ARBA00004273"/>
    </source>
</evidence>
<dbReference type="PANTHER" id="PTHR12383">
    <property type="entry name" value="PROTEASE FAMILY S26 MITOCHONDRIAL INNER MEMBRANE PROTEASE-RELATED"/>
    <property type="match status" value="1"/>
</dbReference>
<feature type="non-terminal residue" evidence="10">
    <location>
        <position position="1"/>
    </location>
</feature>
<keyword evidence="5 8" id="KW-0472">Membrane</keyword>
<dbReference type="PANTHER" id="PTHR12383:SF16">
    <property type="entry name" value="MITOCHONDRIAL INNER MEMBRANE PROTEASE SUBUNIT 1"/>
    <property type="match status" value="1"/>
</dbReference>
<keyword evidence="4 8" id="KW-0496">Mitochondrion</keyword>
<keyword evidence="8" id="KW-1133">Transmembrane helix</keyword>
<organism evidence="10 11">
    <name type="scientific">Lachnellula suecica</name>
    <dbReference type="NCBI Taxonomy" id="602035"/>
    <lineage>
        <taxon>Eukaryota</taxon>
        <taxon>Fungi</taxon>
        <taxon>Dikarya</taxon>
        <taxon>Ascomycota</taxon>
        <taxon>Pezizomycotina</taxon>
        <taxon>Leotiomycetes</taxon>
        <taxon>Helotiales</taxon>
        <taxon>Lachnaceae</taxon>
        <taxon>Lachnellula</taxon>
    </lineage>
</organism>
<dbReference type="InterPro" id="IPR019533">
    <property type="entry name" value="Peptidase_S26"/>
</dbReference>
<dbReference type="AlphaFoldDB" id="A0A8T9BQ49"/>
<name>A0A8T9BQ49_9HELO</name>
<keyword evidence="2 8" id="KW-0999">Mitochondrion inner membrane</keyword>
<dbReference type="InterPro" id="IPR052064">
    <property type="entry name" value="Mito_IMP1_subunit"/>
</dbReference>
<evidence type="ECO:0000313" key="11">
    <source>
        <dbReference type="Proteomes" id="UP000469558"/>
    </source>
</evidence>
<dbReference type="GO" id="GO:0004252">
    <property type="term" value="F:serine-type endopeptidase activity"/>
    <property type="evidence" value="ECO:0007669"/>
    <property type="project" value="InterPro"/>
</dbReference>
<dbReference type="SUPFAM" id="SSF51306">
    <property type="entry name" value="LexA/Signal peptidase"/>
    <property type="match status" value="1"/>
</dbReference>
<dbReference type="InterPro" id="IPR036286">
    <property type="entry name" value="LexA/Signal_pep-like_sf"/>
</dbReference>
<keyword evidence="8" id="KW-0812">Transmembrane</keyword>
<gene>
    <name evidence="10" type="primary">imp1</name>
    <name evidence="10" type="ORF">LSUE1_G009696</name>
</gene>
<comment type="similarity">
    <text evidence="6">Belongs to the peptidase S26 family. IMP1 subfamily.</text>
</comment>
<dbReference type="CDD" id="cd06530">
    <property type="entry name" value="S26_SPase_I"/>
    <property type="match status" value="1"/>
</dbReference>
<evidence type="ECO:0000259" key="9">
    <source>
        <dbReference type="Pfam" id="PF10502"/>
    </source>
</evidence>
<dbReference type="GO" id="GO:0006465">
    <property type="term" value="P:signal peptide processing"/>
    <property type="evidence" value="ECO:0007669"/>
    <property type="project" value="InterPro"/>
</dbReference>
<comment type="caution">
    <text evidence="10">The sequence shown here is derived from an EMBL/GenBank/DDBJ whole genome shotgun (WGS) entry which is preliminary data.</text>
</comment>
<dbReference type="Pfam" id="PF10502">
    <property type="entry name" value="Peptidase_S26"/>
    <property type="match status" value="2"/>
</dbReference>
<dbReference type="Gene3D" id="2.10.109.10">
    <property type="entry name" value="Umud Fragment, subunit A"/>
    <property type="match status" value="1"/>
</dbReference>
<evidence type="ECO:0000256" key="7">
    <source>
        <dbReference type="PIRSR" id="PIRSR600223-1"/>
    </source>
</evidence>
<sequence>MPLRFKPFSHPLYTTLRPYIRILATTINTILISHIFLKHYYTIQPTWGASMLPTLSAYGDHVLISQHHRRGRDIRVGDVVCFSSVVESGERVIKRVIGLQGDFVSSSGMMLQVPKGHCWVEGDNLAYSRDSRHFGPMPLALITGKVVAKVFP</sequence>
<feature type="domain" description="Peptidase S26" evidence="9">
    <location>
        <begin position="19"/>
        <end position="109"/>
    </location>
</feature>
<evidence type="ECO:0000256" key="4">
    <source>
        <dbReference type="ARBA" id="ARBA00023128"/>
    </source>
</evidence>
<protein>
    <recommendedName>
        <fullName evidence="8">Mitochondrial inner membrane protease subunit</fullName>
        <ecNumber evidence="8">3.4.21.-</ecNumber>
    </recommendedName>
</protein>
<evidence type="ECO:0000256" key="6">
    <source>
        <dbReference type="ARBA" id="ARBA00038445"/>
    </source>
</evidence>
<reference evidence="10 11" key="1">
    <citation type="submission" date="2018-05" db="EMBL/GenBank/DDBJ databases">
        <title>Genome sequencing and assembly of the regulated plant pathogen Lachnellula willkommii and related sister species for the development of diagnostic species identification markers.</title>
        <authorList>
            <person name="Giroux E."/>
            <person name="Bilodeau G."/>
        </authorList>
    </citation>
    <scope>NUCLEOTIDE SEQUENCE [LARGE SCALE GENOMIC DNA]</scope>
    <source>
        <strain evidence="10 11">CBS 268.59</strain>
    </source>
</reference>
<dbReference type="GO" id="GO:0006627">
    <property type="term" value="P:protein processing involved in protein targeting to mitochondrion"/>
    <property type="evidence" value="ECO:0007669"/>
    <property type="project" value="TreeGrafter"/>
</dbReference>
<feature type="transmembrane region" description="Helical" evidence="8">
    <location>
        <begin position="20"/>
        <end position="37"/>
    </location>
</feature>
<dbReference type="GO" id="GO:0042720">
    <property type="term" value="C:mitochondrial inner membrane peptidase complex"/>
    <property type="evidence" value="ECO:0007669"/>
    <property type="project" value="TreeGrafter"/>
</dbReference>
<dbReference type="EMBL" id="QGMK01003611">
    <property type="protein sequence ID" value="TVY52153.1"/>
    <property type="molecule type" value="Genomic_DNA"/>
</dbReference>
<dbReference type="EC" id="3.4.21.-" evidence="8"/>